<name>A0A397U980_9GLOM</name>
<evidence type="ECO:0000313" key="2">
    <source>
        <dbReference type="Proteomes" id="UP000266673"/>
    </source>
</evidence>
<dbReference type="InterPro" id="IPR001806">
    <property type="entry name" value="Small_GTPase"/>
</dbReference>
<dbReference type="Proteomes" id="UP000266673">
    <property type="component" value="Unassembled WGS sequence"/>
</dbReference>
<keyword evidence="2" id="KW-1185">Reference proteome</keyword>
<dbReference type="SUPFAM" id="SSF56112">
    <property type="entry name" value="Protein kinase-like (PK-like)"/>
    <property type="match status" value="1"/>
</dbReference>
<dbReference type="Gene3D" id="3.40.50.300">
    <property type="entry name" value="P-loop containing nucleotide triphosphate hydrolases"/>
    <property type="match status" value="1"/>
</dbReference>
<dbReference type="EMBL" id="QKWP01001750">
    <property type="protein sequence ID" value="RIB06865.1"/>
    <property type="molecule type" value="Genomic_DNA"/>
</dbReference>
<dbReference type="SMART" id="SM00174">
    <property type="entry name" value="RHO"/>
    <property type="match status" value="1"/>
</dbReference>
<evidence type="ECO:0000313" key="1">
    <source>
        <dbReference type="EMBL" id="RIB06865.1"/>
    </source>
</evidence>
<reference evidence="1 2" key="1">
    <citation type="submission" date="2018-06" db="EMBL/GenBank/DDBJ databases">
        <title>Comparative genomics reveals the genomic features of Rhizophagus irregularis, R. cerebriforme, R. diaphanum and Gigaspora rosea, and their symbiotic lifestyle signature.</title>
        <authorList>
            <person name="Morin E."/>
            <person name="San Clemente H."/>
            <person name="Chen E.C.H."/>
            <person name="De La Providencia I."/>
            <person name="Hainaut M."/>
            <person name="Kuo A."/>
            <person name="Kohler A."/>
            <person name="Murat C."/>
            <person name="Tang N."/>
            <person name="Roy S."/>
            <person name="Loubradou J."/>
            <person name="Henrissat B."/>
            <person name="Grigoriev I.V."/>
            <person name="Corradi N."/>
            <person name="Roux C."/>
            <person name="Martin F.M."/>
        </authorList>
    </citation>
    <scope>NUCLEOTIDE SEQUENCE [LARGE SCALE GENOMIC DNA]</scope>
    <source>
        <strain evidence="1 2">DAOM 194757</strain>
    </source>
</reference>
<gene>
    <name evidence="1" type="ORF">C2G38_2252971</name>
</gene>
<comment type="caution">
    <text evidence="1">The sequence shown here is derived from an EMBL/GenBank/DDBJ whole genome shotgun (WGS) entry which is preliminary data.</text>
</comment>
<proteinExistence type="predicted"/>
<protein>
    <recommendedName>
        <fullName evidence="3">Protein kinase domain-containing protein</fullName>
    </recommendedName>
</protein>
<dbReference type="InterPro" id="IPR027417">
    <property type="entry name" value="P-loop_NTPase"/>
</dbReference>
<dbReference type="InterPro" id="IPR011009">
    <property type="entry name" value="Kinase-like_dom_sf"/>
</dbReference>
<dbReference type="AlphaFoldDB" id="A0A397U980"/>
<dbReference type="OrthoDB" id="2488691at2759"/>
<sequence length="231" mass="26144">MSIKIEDAPNFSQPLSGDISTTTKPNFDAVSYLNYKFGIPYLIVGTQIELRDDPLVVEKLSRQGIGPITLEQGENLAQELGAINVDNVFDEALVSALKLPIRKRTRNRTLSLDIMPLLNKMKHKINYFIKKSNLQWIPFDELKNIIKIGKGDFSTVYSATYKNLTVALKEFLETHDRSTFFLDEILRFGDYISYLSQPPRRGVSHWLRRFTPNPSPTFPGTCRGSVPSSSG</sequence>
<dbReference type="Gene3D" id="3.30.200.20">
    <property type="entry name" value="Phosphorylase Kinase, domain 1"/>
    <property type="match status" value="1"/>
</dbReference>
<organism evidence="1 2">
    <name type="scientific">Gigaspora rosea</name>
    <dbReference type="NCBI Taxonomy" id="44941"/>
    <lineage>
        <taxon>Eukaryota</taxon>
        <taxon>Fungi</taxon>
        <taxon>Fungi incertae sedis</taxon>
        <taxon>Mucoromycota</taxon>
        <taxon>Glomeromycotina</taxon>
        <taxon>Glomeromycetes</taxon>
        <taxon>Diversisporales</taxon>
        <taxon>Gigasporaceae</taxon>
        <taxon>Gigaspora</taxon>
    </lineage>
</organism>
<dbReference type="GO" id="GO:0005525">
    <property type="term" value="F:GTP binding"/>
    <property type="evidence" value="ECO:0007669"/>
    <property type="project" value="InterPro"/>
</dbReference>
<dbReference type="GO" id="GO:0003924">
    <property type="term" value="F:GTPase activity"/>
    <property type="evidence" value="ECO:0007669"/>
    <property type="project" value="InterPro"/>
</dbReference>
<dbReference type="STRING" id="44941.A0A397U980"/>
<evidence type="ECO:0008006" key="3">
    <source>
        <dbReference type="Google" id="ProtNLM"/>
    </source>
</evidence>
<accession>A0A397U980</accession>